<dbReference type="InterPro" id="IPR029058">
    <property type="entry name" value="AB_hydrolase_fold"/>
</dbReference>
<dbReference type="SUPFAM" id="SSF53474">
    <property type="entry name" value="alpha/beta-Hydrolases"/>
    <property type="match status" value="1"/>
</dbReference>
<gene>
    <name evidence="2" type="ORF">FKG94_26600</name>
</gene>
<dbReference type="PANTHER" id="PTHR45856">
    <property type="entry name" value="ALPHA/BETA-HYDROLASES SUPERFAMILY PROTEIN"/>
    <property type="match status" value="1"/>
</dbReference>
<dbReference type="RefSeq" id="WP_142929988.1">
    <property type="nucleotide sequence ID" value="NZ_ML660114.1"/>
</dbReference>
<dbReference type="OrthoDB" id="5522031at2"/>
<feature type="domain" description="Fungal lipase-type" evidence="1">
    <location>
        <begin position="77"/>
        <end position="204"/>
    </location>
</feature>
<dbReference type="Pfam" id="PF01764">
    <property type="entry name" value="Lipase_3"/>
    <property type="match status" value="1"/>
</dbReference>
<dbReference type="InterPro" id="IPR002921">
    <property type="entry name" value="Fungal_lipase-type"/>
</dbReference>
<dbReference type="AlphaFoldDB" id="A0A545SPY1"/>
<dbReference type="PANTHER" id="PTHR45856:SF24">
    <property type="entry name" value="FUNGAL LIPASE-LIKE DOMAIN-CONTAINING PROTEIN"/>
    <property type="match status" value="1"/>
</dbReference>
<dbReference type="EMBL" id="VHSG01000038">
    <property type="protein sequence ID" value="TQV66926.1"/>
    <property type="molecule type" value="Genomic_DNA"/>
</dbReference>
<reference evidence="2 3" key="1">
    <citation type="submission" date="2019-06" db="EMBL/GenBank/DDBJ databases">
        <title>Whole genome sequence for Cellvibrionaceae sp. R142.</title>
        <authorList>
            <person name="Wang G."/>
        </authorList>
    </citation>
    <scope>NUCLEOTIDE SEQUENCE [LARGE SCALE GENOMIC DNA]</scope>
    <source>
        <strain evidence="2 3">R142</strain>
    </source>
</reference>
<dbReference type="Proteomes" id="UP000319732">
    <property type="component" value="Unassembled WGS sequence"/>
</dbReference>
<name>A0A545SPY1_9GAMM</name>
<comment type="caution">
    <text evidence="2">The sequence shown here is derived from an EMBL/GenBank/DDBJ whole genome shotgun (WGS) entry which is preliminary data.</text>
</comment>
<dbReference type="InterPro" id="IPR051218">
    <property type="entry name" value="Sec_MonoDiacylglyc_Lipase"/>
</dbReference>
<organism evidence="2 3">
    <name type="scientific">Exilibacterium tricleocarpae</name>
    <dbReference type="NCBI Taxonomy" id="2591008"/>
    <lineage>
        <taxon>Bacteria</taxon>
        <taxon>Pseudomonadati</taxon>
        <taxon>Pseudomonadota</taxon>
        <taxon>Gammaproteobacteria</taxon>
        <taxon>Cellvibrionales</taxon>
        <taxon>Cellvibrionaceae</taxon>
        <taxon>Exilibacterium</taxon>
    </lineage>
</organism>
<protein>
    <submittedName>
        <fullName evidence="2">Lipase family protein</fullName>
    </submittedName>
</protein>
<dbReference type="GO" id="GO:0006629">
    <property type="term" value="P:lipid metabolic process"/>
    <property type="evidence" value="ECO:0007669"/>
    <property type="project" value="InterPro"/>
</dbReference>
<sequence length="382" mass="42090">MNALSPMLAATLADEVYGIEDELVREDLADKYKDDFTISSDSAAFTGESGAFVFIKKESAFGFGALGAKNYPGQALIVIRGTASLYDGLTDLNAGVKRFHTGGLVHQGFYYTFESLFDELQSFLTSCQQVHTFHCIGHSLGGALATLTAEWLRTQVSGTVNLYTFGSPRVGLELFASQATAGIGADNIYRLNHQTDPVAIVPTWPFYHIPDSNQDYLLASAVSVLPPWKFHMMETYLSSVKNKDWGVLRAQRPPGHMEWAIEQWLQSDEPVGLTTSSIELINASLLFVVRKVIKAAGIVLVGGFSTVFTLLDRLAYLLHNAIDFAGELSFWVVRLITRIMQALGMAVTTAAEMTAILIRTVFLRLHHEISETVRKASRALFH</sequence>
<proteinExistence type="predicted"/>
<evidence type="ECO:0000313" key="2">
    <source>
        <dbReference type="EMBL" id="TQV66926.1"/>
    </source>
</evidence>
<dbReference type="Gene3D" id="3.40.50.1820">
    <property type="entry name" value="alpha/beta hydrolase"/>
    <property type="match status" value="1"/>
</dbReference>
<evidence type="ECO:0000313" key="3">
    <source>
        <dbReference type="Proteomes" id="UP000319732"/>
    </source>
</evidence>
<accession>A0A545SPY1</accession>
<evidence type="ECO:0000259" key="1">
    <source>
        <dbReference type="Pfam" id="PF01764"/>
    </source>
</evidence>
<keyword evidence="3" id="KW-1185">Reference proteome</keyword>
<dbReference type="CDD" id="cd00519">
    <property type="entry name" value="Lipase_3"/>
    <property type="match status" value="1"/>
</dbReference>